<dbReference type="Gene3D" id="2.40.50.90">
    <property type="match status" value="1"/>
</dbReference>
<dbReference type="SUPFAM" id="SSF50199">
    <property type="entry name" value="Staphylococcal nuclease"/>
    <property type="match status" value="1"/>
</dbReference>
<dbReference type="GO" id="GO:0004519">
    <property type="term" value="F:endonuclease activity"/>
    <property type="evidence" value="ECO:0007669"/>
    <property type="project" value="UniProtKB-KW"/>
</dbReference>
<protein>
    <submittedName>
        <fullName evidence="5">Unannotated protein</fullName>
    </submittedName>
</protein>
<dbReference type="PANTHER" id="PTHR12302:SF3">
    <property type="entry name" value="SERINE_THREONINE-PROTEIN KINASE 31"/>
    <property type="match status" value="1"/>
</dbReference>
<dbReference type="EMBL" id="CAFBQU010000116">
    <property type="protein sequence ID" value="CAB5068558.1"/>
    <property type="molecule type" value="Genomic_DNA"/>
</dbReference>
<dbReference type="PROSITE" id="PS50830">
    <property type="entry name" value="TNASE_3"/>
    <property type="match status" value="1"/>
</dbReference>
<dbReference type="SMART" id="SM00318">
    <property type="entry name" value="SNc"/>
    <property type="match status" value="1"/>
</dbReference>
<feature type="domain" description="TNase-like" evidence="4">
    <location>
        <begin position="1"/>
        <end position="128"/>
    </location>
</feature>
<dbReference type="GO" id="GO:0003676">
    <property type="term" value="F:nucleic acid binding"/>
    <property type="evidence" value="ECO:0007669"/>
    <property type="project" value="InterPro"/>
</dbReference>
<dbReference type="PROSITE" id="PS01123">
    <property type="entry name" value="TNASE_1"/>
    <property type="match status" value="1"/>
</dbReference>
<evidence type="ECO:0000256" key="3">
    <source>
        <dbReference type="ARBA" id="ARBA00022801"/>
    </source>
</evidence>
<dbReference type="GO" id="GO:0016787">
    <property type="term" value="F:hydrolase activity"/>
    <property type="evidence" value="ECO:0007669"/>
    <property type="project" value="UniProtKB-KW"/>
</dbReference>
<keyword evidence="2" id="KW-0255">Endonuclease</keyword>
<dbReference type="PANTHER" id="PTHR12302">
    <property type="entry name" value="EBNA2 BINDING PROTEIN P100"/>
    <property type="match status" value="1"/>
</dbReference>
<organism evidence="5">
    <name type="scientific">freshwater metagenome</name>
    <dbReference type="NCBI Taxonomy" id="449393"/>
    <lineage>
        <taxon>unclassified sequences</taxon>
        <taxon>metagenomes</taxon>
        <taxon>ecological metagenomes</taxon>
    </lineage>
</organism>
<keyword evidence="1" id="KW-0540">Nuclease</keyword>
<evidence type="ECO:0000313" key="5">
    <source>
        <dbReference type="EMBL" id="CAB5068558.1"/>
    </source>
</evidence>
<name>A0A6J7UVP8_9ZZZZ</name>
<gene>
    <name evidence="5" type="ORF">UFOPK4347_01849</name>
</gene>
<dbReference type="InterPro" id="IPR002071">
    <property type="entry name" value="Thermonucl_AS"/>
</dbReference>
<dbReference type="InterPro" id="IPR035437">
    <property type="entry name" value="SNase_OB-fold_sf"/>
</dbReference>
<dbReference type="Pfam" id="PF00565">
    <property type="entry name" value="SNase"/>
    <property type="match status" value="1"/>
</dbReference>
<dbReference type="AlphaFoldDB" id="A0A6J7UVP8"/>
<evidence type="ECO:0000259" key="4">
    <source>
        <dbReference type="PROSITE" id="PS50830"/>
    </source>
</evidence>
<reference evidence="5" key="1">
    <citation type="submission" date="2020-05" db="EMBL/GenBank/DDBJ databases">
        <authorList>
            <person name="Chiriac C."/>
            <person name="Salcher M."/>
            <person name="Ghai R."/>
            <person name="Kavagutti S V."/>
        </authorList>
    </citation>
    <scope>NUCLEOTIDE SEQUENCE</scope>
</reference>
<evidence type="ECO:0000256" key="1">
    <source>
        <dbReference type="ARBA" id="ARBA00022722"/>
    </source>
</evidence>
<dbReference type="InterPro" id="IPR016071">
    <property type="entry name" value="Staphylococal_nuclease_OB-fold"/>
</dbReference>
<accession>A0A6J7UVP8</accession>
<sequence>MSVADGDTVEVRINGHKEKVRLIGVDTPETVHPTKPVGCYGLEASAFTKHLLPPGTKVRLVRDAEARDYYNRLLAYVYRSSDSYFVNLELVRLGYGVPLNIEPNSAHRQEFVDAAFTAQQAQLGLWGACHG</sequence>
<keyword evidence="3" id="KW-0378">Hydrolase</keyword>
<proteinExistence type="predicted"/>
<evidence type="ECO:0000256" key="2">
    <source>
        <dbReference type="ARBA" id="ARBA00022759"/>
    </source>
</evidence>